<keyword evidence="1" id="KW-1133">Transmembrane helix</keyword>
<dbReference type="RefSeq" id="WP_200275112.1">
    <property type="nucleotide sequence ID" value="NZ_CP066802.1"/>
</dbReference>
<evidence type="ECO:0000313" key="3">
    <source>
        <dbReference type="EMBL" id="QQM66937.1"/>
    </source>
</evidence>
<keyword evidence="1" id="KW-0812">Transmembrane</keyword>
<feature type="transmembrane region" description="Helical" evidence="1">
    <location>
        <begin position="100"/>
        <end position="120"/>
    </location>
</feature>
<dbReference type="Pfam" id="PF21537">
    <property type="entry name" value="DUF1980_C"/>
    <property type="match status" value="1"/>
</dbReference>
<dbReference type="NCBIfam" id="TIGR03943">
    <property type="entry name" value="TIGR03943 family putative permease subunit"/>
    <property type="match status" value="1"/>
</dbReference>
<feature type="transmembrane region" description="Helical" evidence="1">
    <location>
        <begin position="26"/>
        <end position="49"/>
    </location>
</feature>
<feature type="domain" description="DUF1980" evidence="2">
    <location>
        <begin position="209"/>
        <end position="273"/>
    </location>
</feature>
<evidence type="ECO:0000256" key="1">
    <source>
        <dbReference type="SAM" id="Phobius"/>
    </source>
</evidence>
<reference evidence="3 4" key="1">
    <citation type="submission" date="2020-12" db="EMBL/GenBank/DDBJ databases">
        <authorList>
            <person name="Zhou J."/>
        </authorList>
    </citation>
    <scope>NUCLEOTIDE SEQUENCE [LARGE SCALE GENOMIC DNA]</scope>
    <source>
        <strain evidence="3 4">CCUG 61299</strain>
    </source>
</reference>
<dbReference type="InterPro" id="IPR015402">
    <property type="entry name" value="DUF1980"/>
</dbReference>
<dbReference type="EMBL" id="CP066802">
    <property type="protein sequence ID" value="QQM66937.1"/>
    <property type="molecule type" value="Genomic_DNA"/>
</dbReference>
<keyword evidence="4" id="KW-1185">Reference proteome</keyword>
<evidence type="ECO:0000259" key="2">
    <source>
        <dbReference type="Pfam" id="PF21537"/>
    </source>
</evidence>
<evidence type="ECO:0000313" key="4">
    <source>
        <dbReference type="Proteomes" id="UP000595895"/>
    </source>
</evidence>
<sequence>MSRHQQPQGPGRAPLQVPVPDPVRRAAAGSVQAAALMAVLGLAALVLSLNGRLNLYLQPRFQPLVLVSALALVVLSLWTLVDLDRPEVLRAHSPVRASTWLLLVPLLLVVLCAPSPLGAAHMSSAAVAGGLTDSPGTGRQSLRVRVATTTGSGPDGAAVLPPLPTGTVNQLPLDELADRYTLADKADLEGRTVSVLGVALPGPTGGWHLGRFKIFCCAADAVAYQVVLEDLPQEPQTDRWYQVTGVVDTRSGTVLPTIRVTHLEPVPQPQAPYL</sequence>
<dbReference type="KEGG" id="awe:JG540_07720"/>
<proteinExistence type="predicted"/>
<feature type="transmembrane region" description="Helical" evidence="1">
    <location>
        <begin position="61"/>
        <end position="80"/>
    </location>
</feature>
<protein>
    <submittedName>
        <fullName evidence="3">TIGR03943 family protein</fullName>
    </submittedName>
</protein>
<accession>A0A7T7M8R6</accession>
<gene>
    <name evidence="3" type="ORF">JG540_07720</name>
</gene>
<dbReference type="AlphaFoldDB" id="A0A7T7M8R6"/>
<dbReference type="InterPro" id="IPR048447">
    <property type="entry name" value="DUF1980_C"/>
</dbReference>
<organism evidence="3 4">
    <name type="scientific">Actinomyces weissii</name>
    <dbReference type="NCBI Taxonomy" id="675090"/>
    <lineage>
        <taxon>Bacteria</taxon>
        <taxon>Bacillati</taxon>
        <taxon>Actinomycetota</taxon>
        <taxon>Actinomycetes</taxon>
        <taxon>Actinomycetales</taxon>
        <taxon>Actinomycetaceae</taxon>
        <taxon>Actinomyces</taxon>
    </lineage>
</organism>
<dbReference type="Proteomes" id="UP000595895">
    <property type="component" value="Chromosome"/>
</dbReference>
<keyword evidence="1" id="KW-0472">Membrane</keyword>
<name>A0A7T7M8R6_9ACTO</name>